<comment type="caution">
    <text evidence="2">The sequence shown here is derived from an EMBL/GenBank/DDBJ whole genome shotgun (WGS) entry which is preliminary data.</text>
</comment>
<dbReference type="RefSeq" id="WP_164521910.1">
    <property type="nucleotide sequence ID" value="NZ_BAAADY010000036.1"/>
</dbReference>
<feature type="signal peptide" evidence="1">
    <location>
        <begin position="1"/>
        <end position="29"/>
    </location>
</feature>
<dbReference type="Gene3D" id="3.10.450.160">
    <property type="entry name" value="inner membrane protein cigr"/>
    <property type="match status" value="1"/>
</dbReference>
<evidence type="ECO:0000313" key="3">
    <source>
        <dbReference type="Proteomes" id="UP000531251"/>
    </source>
</evidence>
<name>A0A7X5Y3D4_9SPHN</name>
<dbReference type="InterPro" id="IPR024572">
    <property type="entry name" value="RcnB"/>
</dbReference>
<reference evidence="2 3" key="1">
    <citation type="submission" date="2020-03" db="EMBL/GenBank/DDBJ databases">
        <title>Genomic Encyclopedia of Type Strains, Phase IV (KMG-IV): sequencing the most valuable type-strain genomes for metagenomic binning, comparative biology and taxonomic classification.</title>
        <authorList>
            <person name="Goeker M."/>
        </authorList>
    </citation>
    <scope>NUCLEOTIDE SEQUENCE [LARGE SCALE GENOMIC DNA]</scope>
    <source>
        <strain evidence="2 3">DSM 7225</strain>
    </source>
</reference>
<dbReference type="Pfam" id="PF11776">
    <property type="entry name" value="RcnB"/>
    <property type="match status" value="1"/>
</dbReference>
<dbReference type="AlphaFoldDB" id="A0A7X5Y3D4"/>
<protein>
    <submittedName>
        <fullName evidence="2">Ni/Co efflux regulator RcnB</fullName>
    </submittedName>
</protein>
<accession>A0A7X5Y3D4</accession>
<evidence type="ECO:0000313" key="2">
    <source>
        <dbReference type="EMBL" id="NJB99747.1"/>
    </source>
</evidence>
<feature type="chain" id="PRO_5030803194" evidence="1">
    <location>
        <begin position="30"/>
        <end position="157"/>
    </location>
</feature>
<keyword evidence="3" id="KW-1185">Reference proteome</keyword>
<keyword evidence="1" id="KW-0732">Signal</keyword>
<dbReference type="Proteomes" id="UP000531251">
    <property type="component" value="Unassembled WGS sequence"/>
</dbReference>
<dbReference type="EMBL" id="JAATJB010000020">
    <property type="protein sequence ID" value="NJB99747.1"/>
    <property type="molecule type" value="Genomic_DNA"/>
</dbReference>
<evidence type="ECO:0000256" key="1">
    <source>
        <dbReference type="SAM" id="SignalP"/>
    </source>
</evidence>
<gene>
    <name evidence="2" type="ORF">GGR89_004093</name>
</gene>
<proteinExistence type="predicted"/>
<sequence length="157" mass="16772">MKRFYATRLALALLAGCGAAVLFPTGANAQIHRQGPPSGRAIIVDRGPARTHVVVVDRSRPGWWRGQPAFVGYVGPRRGYYFAPGYGYYAIPRGYWQRPFVAGVVLPVPMRAYVVVAPATYGLAPAPAGYAWYYAGPGMVLAATSTGVIVQSVAGGW</sequence>
<organism evidence="2 3">
    <name type="scientific">Sphingomonas trueperi</name>
    <dbReference type="NCBI Taxonomy" id="53317"/>
    <lineage>
        <taxon>Bacteria</taxon>
        <taxon>Pseudomonadati</taxon>
        <taxon>Pseudomonadota</taxon>
        <taxon>Alphaproteobacteria</taxon>
        <taxon>Sphingomonadales</taxon>
        <taxon>Sphingomonadaceae</taxon>
        <taxon>Sphingomonas</taxon>
    </lineage>
</organism>